<evidence type="ECO:0000256" key="1">
    <source>
        <dbReference type="ARBA" id="ARBA00012737"/>
    </source>
</evidence>
<evidence type="ECO:0000256" key="7">
    <source>
        <dbReference type="ARBA" id="ARBA00022962"/>
    </source>
</evidence>
<reference evidence="12" key="1">
    <citation type="submission" date="2022-08" db="EMBL/GenBank/DDBJ databases">
        <title>A Global Phylogenomic Analysis of the Shiitake Genus Lentinula.</title>
        <authorList>
            <consortium name="DOE Joint Genome Institute"/>
            <person name="Sierra-Patev S."/>
            <person name="Min B."/>
            <person name="Naranjo-Ortiz M."/>
            <person name="Looney B."/>
            <person name="Konkel Z."/>
            <person name="Slot J.C."/>
            <person name="Sakamoto Y."/>
            <person name="Steenwyk J.L."/>
            <person name="Rokas A."/>
            <person name="Carro J."/>
            <person name="Camarero S."/>
            <person name="Ferreira P."/>
            <person name="Molpeceres G."/>
            <person name="Ruiz-Duenas F.J."/>
            <person name="Serrano A."/>
            <person name="Henrissat B."/>
            <person name="Drula E."/>
            <person name="Hughes K.W."/>
            <person name="Mata J.L."/>
            <person name="Ishikawa N.K."/>
            <person name="Vargas-Isla R."/>
            <person name="Ushijima S."/>
            <person name="Smith C.A."/>
            <person name="Ahrendt S."/>
            <person name="Andreopoulos W."/>
            <person name="He G."/>
            <person name="Labutti K."/>
            <person name="Lipzen A."/>
            <person name="Ng V."/>
            <person name="Riley R."/>
            <person name="Sandor L."/>
            <person name="Barry K."/>
            <person name="Martinez A.T."/>
            <person name="Xiao Y."/>
            <person name="Gibbons J.G."/>
            <person name="Terashima K."/>
            <person name="Grigoriev I.V."/>
            <person name="Hibbett D.S."/>
        </authorList>
    </citation>
    <scope>NUCLEOTIDE SEQUENCE</scope>
    <source>
        <strain evidence="12">RHP3577 ss4</strain>
    </source>
</reference>
<sequence>MCGIFAIHGVDQPANHRTHAIACSKKLRHRGPDWSGCYVGKEAILVHERLAIVGVDTGAQPLLSEDGKVILAVNGEIYNHLALRQSLGSDVKFKTHSDCEPILALYKKHDKDLCSLLDGMFSFVLLDESVAPSRIIAARDPIGITTLYQGWSSKRPGTVYFASELKALVNDCDKIISFPPGHVYDSQDQSTTRYYTPSWWNGDLDGDAANIPTTKADLELIRTTLEDAVRKRLMSEVPYGVLLSGGLDSSLIASIAARETEKVAQAQYELRQKKLKELSSGPSTPTLASELTTLVAWPQLHSFSIGLENSPDLIAARKAAHFLGTVHHEYVFTVQEGIDAIPEVIYHLETFDVTTVRASTPMYLLSRKIKAMGVKMVLSGEGSDEILGGYLYFHAAPDAKSFHQECVKRVKNLHTADCLRANKSTMAWGLEARVPFLDKQFLEVAMNVDPKEKMFSKGSSQEVDEDGRPKMEKYILRKAFDCSPDGKPYLPRSILWRQKEQFSDGVGYSWIDGIKDNAATVVSDEAFADRASRWPDDTPDTKEAYYIRDIFDGLFPSEAAASTAIRWIPRGDWGCASDPSGRSVSIHSAAYESKD</sequence>
<dbReference type="SUPFAM" id="SSF56235">
    <property type="entry name" value="N-terminal nucleophile aminohydrolases (Ntn hydrolases)"/>
    <property type="match status" value="1"/>
</dbReference>
<dbReference type="NCBIfam" id="TIGR01536">
    <property type="entry name" value="asn_synth_AEB"/>
    <property type="match status" value="1"/>
</dbReference>
<evidence type="ECO:0000256" key="2">
    <source>
        <dbReference type="ARBA" id="ARBA00022598"/>
    </source>
</evidence>
<dbReference type="InterPro" id="IPR001962">
    <property type="entry name" value="Asn_synthase"/>
</dbReference>
<comment type="catalytic activity">
    <reaction evidence="9">
        <text>L-aspartate + L-glutamine + ATP + H2O = L-asparagine + L-glutamate + AMP + diphosphate + H(+)</text>
        <dbReference type="Rhea" id="RHEA:12228"/>
        <dbReference type="ChEBI" id="CHEBI:15377"/>
        <dbReference type="ChEBI" id="CHEBI:15378"/>
        <dbReference type="ChEBI" id="CHEBI:29985"/>
        <dbReference type="ChEBI" id="CHEBI:29991"/>
        <dbReference type="ChEBI" id="CHEBI:30616"/>
        <dbReference type="ChEBI" id="CHEBI:33019"/>
        <dbReference type="ChEBI" id="CHEBI:58048"/>
        <dbReference type="ChEBI" id="CHEBI:58359"/>
        <dbReference type="ChEBI" id="CHEBI:456215"/>
        <dbReference type="EC" id="6.3.5.4"/>
    </reaction>
</comment>
<evidence type="ECO:0000256" key="9">
    <source>
        <dbReference type="ARBA" id="ARBA00048741"/>
    </source>
</evidence>
<keyword evidence="6" id="KW-0061">Asparagine biosynthesis</keyword>
<comment type="pathway">
    <text evidence="8">Amino-acid biosynthesis.</text>
</comment>
<dbReference type="CDD" id="cd01991">
    <property type="entry name" value="Asn_synthase_B_C"/>
    <property type="match status" value="1"/>
</dbReference>
<evidence type="ECO:0000313" key="13">
    <source>
        <dbReference type="Proteomes" id="UP001150217"/>
    </source>
</evidence>
<dbReference type="PIRSF" id="PIRSF001589">
    <property type="entry name" value="Asn_synthetase_glu-h"/>
    <property type="match status" value="1"/>
</dbReference>
<dbReference type="Pfam" id="PF00733">
    <property type="entry name" value="Asn_synthase"/>
    <property type="match status" value="1"/>
</dbReference>
<evidence type="ECO:0000256" key="5">
    <source>
        <dbReference type="ARBA" id="ARBA00022840"/>
    </source>
</evidence>
<protein>
    <recommendedName>
        <fullName evidence="1">asparagine synthase (glutamine-hydrolyzing)</fullName>
        <ecNumber evidence="1">6.3.5.4</ecNumber>
    </recommendedName>
</protein>
<keyword evidence="13" id="KW-1185">Reference proteome</keyword>
<gene>
    <name evidence="12" type="ORF">C8R41DRAFT_860724</name>
</gene>
<dbReference type="Pfam" id="PF13537">
    <property type="entry name" value="GATase_7"/>
    <property type="match status" value="1"/>
</dbReference>
<evidence type="ECO:0000256" key="8">
    <source>
        <dbReference type="ARBA" id="ARBA00029440"/>
    </source>
</evidence>
<evidence type="ECO:0000256" key="10">
    <source>
        <dbReference type="PIRNR" id="PIRNR001589"/>
    </source>
</evidence>
<dbReference type="InterPro" id="IPR050795">
    <property type="entry name" value="Asn_Synthetase"/>
</dbReference>
<accession>A0ABQ8V0Q5</accession>
<dbReference type="InterPro" id="IPR029055">
    <property type="entry name" value="Ntn_hydrolases_N"/>
</dbReference>
<evidence type="ECO:0000256" key="4">
    <source>
        <dbReference type="ARBA" id="ARBA00022741"/>
    </source>
</evidence>
<name>A0ABQ8V0Q5_9AGAR</name>
<evidence type="ECO:0000256" key="6">
    <source>
        <dbReference type="ARBA" id="ARBA00022888"/>
    </source>
</evidence>
<keyword evidence="2" id="KW-0436">Ligase</keyword>
<keyword evidence="7" id="KW-0315">Glutamine amidotransferase</keyword>
<dbReference type="SUPFAM" id="SSF52402">
    <property type="entry name" value="Adenine nucleotide alpha hydrolases-like"/>
    <property type="match status" value="1"/>
</dbReference>
<dbReference type="Gene3D" id="3.60.20.10">
    <property type="entry name" value="Glutamine Phosphoribosylpyrophosphate, subunit 1, domain 1"/>
    <property type="match status" value="1"/>
</dbReference>
<dbReference type="PANTHER" id="PTHR11772:SF2">
    <property type="entry name" value="ASPARAGINE SYNTHETASE [GLUTAMINE-HYDROLYZING]"/>
    <property type="match status" value="1"/>
</dbReference>
<dbReference type="InterPro" id="IPR033738">
    <property type="entry name" value="AsnB_N"/>
</dbReference>
<keyword evidence="3" id="KW-0028">Amino-acid biosynthesis</keyword>
<dbReference type="Proteomes" id="UP001150217">
    <property type="component" value="Unassembled WGS sequence"/>
</dbReference>
<keyword evidence="5 10" id="KW-0067">ATP-binding</keyword>
<dbReference type="InterPro" id="IPR006426">
    <property type="entry name" value="Asn_synth_AEB"/>
</dbReference>
<dbReference type="EC" id="6.3.5.4" evidence="1"/>
<dbReference type="PANTHER" id="PTHR11772">
    <property type="entry name" value="ASPARAGINE SYNTHETASE"/>
    <property type="match status" value="1"/>
</dbReference>
<organism evidence="12 13">
    <name type="scientific">Lentinula lateritia</name>
    <dbReference type="NCBI Taxonomy" id="40482"/>
    <lineage>
        <taxon>Eukaryota</taxon>
        <taxon>Fungi</taxon>
        <taxon>Dikarya</taxon>
        <taxon>Basidiomycota</taxon>
        <taxon>Agaricomycotina</taxon>
        <taxon>Agaricomycetes</taxon>
        <taxon>Agaricomycetidae</taxon>
        <taxon>Agaricales</taxon>
        <taxon>Marasmiineae</taxon>
        <taxon>Omphalotaceae</taxon>
        <taxon>Lentinula</taxon>
    </lineage>
</organism>
<dbReference type="CDD" id="cd00712">
    <property type="entry name" value="AsnB"/>
    <property type="match status" value="1"/>
</dbReference>
<dbReference type="NCBIfam" id="NF006949">
    <property type="entry name" value="PRK09431.1"/>
    <property type="match status" value="1"/>
</dbReference>
<dbReference type="PROSITE" id="PS51278">
    <property type="entry name" value="GATASE_TYPE_2"/>
    <property type="match status" value="1"/>
</dbReference>
<dbReference type="InterPro" id="IPR017932">
    <property type="entry name" value="GATase_2_dom"/>
</dbReference>
<evidence type="ECO:0000256" key="3">
    <source>
        <dbReference type="ARBA" id="ARBA00022605"/>
    </source>
</evidence>
<feature type="domain" description="Glutamine amidotransferase type-2" evidence="11">
    <location>
        <begin position="2"/>
        <end position="189"/>
    </location>
</feature>
<comment type="caution">
    <text evidence="12">The sequence shown here is derived from an EMBL/GenBank/DDBJ whole genome shotgun (WGS) entry which is preliminary data.</text>
</comment>
<evidence type="ECO:0000313" key="12">
    <source>
        <dbReference type="EMBL" id="KAJ4463927.1"/>
    </source>
</evidence>
<keyword evidence="4 10" id="KW-0547">Nucleotide-binding</keyword>
<dbReference type="Gene3D" id="3.40.50.620">
    <property type="entry name" value="HUPs"/>
    <property type="match status" value="1"/>
</dbReference>
<evidence type="ECO:0000259" key="11">
    <source>
        <dbReference type="PROSITE" id="PS51278"/>
    </source>
</evidence>
<dbReference type="InterPro" id="IPR014729">
    <property type="entry name" value="Rossmann-like_a/b/a_fold"/>
</dbReference>
<proteinExistence type="predicted"/>
<dbReference type="EMBL" id="JANVFT010000150">
    <property type="protein sequence ID" value="KAJ4463927.1"/>
    <property type="molecule type" value="Genomic_DNA"/>
</dbReference>